<dbReference type="AlphaFoldDB" id="A0A6J6M8Q3"/>
<organism evidence="1">
    <name type="scientific">freshwater metagenome</name>
    <dbReference type="NCBI Taxonomy" id="449393"/>
    <lineage>
        <taxon>unclassified sequences</taxon>
        <taxon>metagenomes</taxon>
        <taxon>ecological metagenomes</taxon>
    </lineage>
</organism>
<evidence type="ECO:0000313" key="1">
    <source>
        <dbReference type="EMBL" id="CAB4669274.1"/>
    </source>
</evidence>
<reference evidence="1" key="1">
    <citation type="submission" date="2020-05" db="EMBL/GenBank/DDBJ databases">
        <authorList>
            <person name="Chiriac C."/>
            <person name="Salcher M."/>
            <person name="Ghai R."/>
            <person name="Kavagutti S V."/>
        </authorList>
    </citation>
    <scope>NUCLEOTIDE SEQUENCE</scope>
</reference>
<gene>
    <name evidence="1" type="ORF">UFOPK2292_00719</name>
</gene>
<sequence length="86" mass="9175">MAIPATGATIGTPASIKERLDAQTDAIDVEPFDDKTSLTKRSVYANFSWLGTTGNKARSASAPWPISRRFGVPTRPVSPFAHGAML</sequence>
<protein>
    <submittedName>
        <fullName evidence="1">Unannotated protein</fullName>
    </submittedName>
</protein>
<proteinExistence type="predicted"/>
<name>A0A6J6M8Q3_9ZZZZ</name>
<dbReference type="EMBL" id="CAEZWU010000092">
    <property type="protein sequence ID" value="CAB4669274.1"/>
    <property type="molecule type" value="Genomic_DNA"/>
</dbReference>
<accession>A0A6J6M8Q3</accession>